<accession>A0ABS2NJP5</accession>
<evidence type="ECO:0000259" key="4">
    <source>
        <dbReference type="PROSITE" id="PS51000"/>
    </source>
</evidence>
<evidence type="ECO:0000256" key="3">
    <source>
        <dbReference type="ARBA" id="ARBA00023163"/>
    </source>
</evidence>
<dbReference type="SMART" id="SM01134">
    <property type="entry name" value="DeoRC"/>
    <property type="match status" value="1"/>
</dbReference>
<evidence type="ECO:0000256" key="2">
    <source>
        <dbReference type="ARBA" id="ARBA00023125"/>
    </source>
</evidence>
<reference evidence="5 6" key="1">
    <citation type="submission" date="2021-01" db="EMBL/GenBank/DDBJ databases">
        <title>Genomic Encyclopedia of Type Strains, Phase IV (KMG-IV): sequencing the most valuable type-strain genomes for metagenomic binning, comparative biology and taxonomic classification.</title>
        <authorList>
            <person name="Goeker M."/>
        </authorList>
    </citation>
    <scope>NUCLEOTIDE SEQUENCE [LARGE SCALE GENOMIC DNA]</scope>
    <source>
        <strain evidence="5 6">DSM 24834</strain>
    </source>
</reference>
<dbReference type="SUPFAM" id="SSF46785">
    <property type="entry name" value="Winged helix' DNA-binding domain"/>
    <property type="match status" value="1"/>
</dbReference>
<dbReference type="EMBL" id="JAFBDZ010000007">
    <property type="protein sequence ID" value="MBM7588038.1"/>
    <property type="molecule type" value="Genomic_DNA"/>
</dbReference>
<dbReference type="Gene3D" id="3.40.50.1360">
    <property type="match status" value="1"/>
</dbReference>
<organism evidence="5 6">
    <name type="scientific">Rossellomorea pakistanensis</name>
    <dbReference type="NCBI Taxonomy" id="992288"/>
    <lineage>
        <taxon>Bacteria</taxon>
        <taxon>Bacillati</taxon>
        <taxon>Bacillota</taxon>
        <taxon>Bacilli</taxon>
        <taxon>Bacillales</taxon>
        <taxon>Bacillaceae</taxon>
        <taxon>Rossellomorea</taxon>
    </lineage>
</organism>
<dbReference type="InterPro" id="IPR036390">
    <property type="entry name" value="WH_DNA-bd_sf"/>
</dbReference>
<dbReference type="PROSITE" id="PS00894">
    <property type="entry name" value="HTH_DEOR_1"/>
    <property type="match status" value="1"/>
</dbReference>
<dbReference type="PRINTS" id="PR00037">
    <property type="entry name" value="HTHLACR"/>
</dbReference>
<sequence length="254" mass="28321">MKKRHLLILKELEIRNKVLVTEMAQKLNVTPETIRKDFGILAMKGSLKRFHGGAVRANEFVMESKFEKKITTYYLEKERVGKKAASYIKDGDCVAIGMGTTTLHVARNIKARNVTVITNSLAVANLLTELSDVKRFDGEVILLGGAINSHLQTVSGPWTIHNLSHCQFDLSFVSCGGITKDGVYDFHNDESSASSLMTQNSNDAFLLFDSSKIGVETNVSMCSISSFQYMISNRTIPNEFLSNQNFNNIQWIEG</sequence>
<dbReference type="RefSeq" id="WP_205175399.1">
    <property type="nucleotide sequence ID" value="NZ_JAFBDZ010000007.1"/>
</dbReference>
<dbReference type="Pfam" id="PF08220">
    <property type="entry name" value="HTH_DeoR"/>
    <property type="match status" value="1"/>
</dbReference>
<dbReference type="InterPro" id="IPR014036">
    <property type="entry name" value="DeoR-like_C"/>
</dbReference>
<gene>
    <name evidence="5" type="ORF">JOC86_004613</name>
</gene>
<dbReference type="InterPro" id="IPR001034">
    <property type="entry name" value="DeoR_HTH"/>
</dbReference>
<feature type="domain" description="HTH deoR-type" evidence="4">
    <location>
        <begin position="1"/>
        <end position="56"/>
    </location>
</feature>
<dbReference type="PROSITE" id="PS51000">
    <property type="entry name" value="HTH_DEOR_2"/>
    <property type="match status" value="1"/>
</dbReference>
<dbReference type="Proteomes" id="UP001646157">
    <property type="component" value="Unassembled WGS sequence"/>
</dbReference>
<dbReference type="PANTHER" id="PTHR30363">
    <property type="entry name" value="HTH-TYPE TRANSCRIPTIONAL REGULATOR SRLR-RELATED"/>
    <property type="match status" value="1"/>
</dbReference>
<dbReference type="SUPFAM" id="SSF100950">
    <property type="entry name" value="NagB/RpiA/CoA transferase-like"/>
    <property type="match status" value="1"/>
</dbReference>
<dbReference type="InterPro" id="IPR018356">
    <property type="entry name" value="Tscrpt_reg_HTH_DeoR_CS"/>
</dbReference>
<evidence type="ECO:0000313" key="5">
    <source>
        <dbReference type="EMBL" id="MBM7588038.1"/>
    </source>
</evidence>
<comment type="caution">
    <text evidence="5">The sequence shown here is derived from an EMBL/GenBank/DDBJ whole genome shotgun (WGS) entry which is preliminary data.</text>
</comment>
<keyword evidence="6" id="KW-1185">Reference proteome</keyword>
<keyword evidence="2" id="KW-0238">DNA-binding</keyword>
<proteinExistence type="predicted"/>
<dbReference type="PANTHER" id="PTHR30363:SF44">
    <property type="entry name" value="AGA OPERON TRANSCRIPTIONAL REPRESSOR-RELATED"/>
    <property type="match status" value="1"/>
</dbReference>
<dbReference type="SMART" id="SM00420">
    <property type="entry name" value="HTH_DEOR"/>
    <property type="match status" value="1"/>
</dbReference>
<keyword evidence="1" id="KW-0805">Transcription regulation</keyword>
<protein>
    <submittedName>
        <fullName evidence="5">DeoR/GlpR family transcriptional regulator of sugar metabolism</fullName>
    </submittedName>
</protein>
<keyword evidence="3" id="KW-0804">Transcription</keyword>
<dbReference type="InterPro" id="IPR050313">
    <property type="entry name" value="Carb_Metab_HTH_regulators"/>
</dbReference>
<evidence type="ECO:0000313" key="6">
    <source>
        <dbReference type="Proteomes" id="UP001646157"/>
    </source>
</evidence>
<dbReference type="Pfam" id="PF00455">
    <property type="entry name" value="DeoRC"/>
    <property type="match status" value="1"/>
</dbReference>
<name>A0ABS2NJP5_9BACI</name>
<evidence type="ECO:0000256" key="1">
    <source>
        <dbReference type="ARBA" id="ARBA00023015"/>
    </source>
</evidence>
<dbReference type="InterPro" id="IPR037171">
    <property type="entry name" value="NagB/RpiA_transferase-like"/>
</dbReference>